<keyword evidence="3" id="KW-1185">Reference proteome</keyword>
<evidence type="ECO:0000313" key="2">
    <source>
        <dbReference type="EMBL" id="MPC28168.1"/>
    </source>
</evidence>
<organism evidence="2 3">
    <name type="scientific">Portunus trituberculatus</name>
    <name type="common">Swimming crab</name>
    <name type="synonym">Neptunus trituberculatus</name>
    <dbReference type="NCBI Taxonomy" id="210409"/>
    <lineage>
        <taxon>Eukaryota</taxon>
        <taxon>Metazoa</taxon>
        <taxon>Ecdysozoa</taxon>
        <taxon>Arthropoda</taxon>
        <taxon>Crustacea</taxon>
        <taxon>Multicrustacea</taxon>
        <taxon>Malacostraca</taxon>
        <taxon>Eumalacostraca</taxon>
        <taxon>Eucarida</taxon>
        <taxon>Decapoda</taxon>
        <taxon>Pleocyemata</taxon>
        <taxon>Brachyura</taxon>
        <taxon>Eubrachyura</taxon>
        <taxon>Portunoidea</taxon>
        <taxon>Portunidae</taxon>
        <taxon>Portuninae</taxon>
        <taxon>Portunus</taxon>
    </lineage>
</organism>
<proteinExistence type="predicted"/>
<evidence type="ECO:0000313" key="3">
    <source>
        <dbReference type="Proteomes" id="UP000324222"/>
    </source>
</evidence>
<sequence length="100" mass="11084">MRGREVTRETKKTKARHNIVLRASPRPGCEDLSMWRPCGVPRSDLTAVLVASSSRCRLLPVIGWCAVRFTAHRMTGERSSSSIQGTHHLPNIHGLLKKAG</sequence>
<dbReference type="EMBL" id="VSRR010001866">
    <property type="protein sequence ID" value="MPC28168.1"/>
    <property type="molecule type" value="Genomic_DNA"/>
</dbReference>
<comment type="caution">
    <text evidence="2">The sequence shown here is derived from an EMBL/GenBank/DDBJ whole genome shotgun (WGS) entry which is preliminary data.</text>
</comment>
<reference evidence="2 3" key="1">
    <citation type="submission" date="2019-05" db="EMBL/GenBank/DDBJ databases">
        <title>Another draft genome of Portunus trituberculatus and its Hox gene families provides insights of decapod evolution.</title>
        <authorList>
            <person name="Jeong J.-H."/>
            <person name="Song I."/>
            <person name="Kim S."/>
            <person name="Choi T."/>
            <person name="Kim D."/>
            <person name="Ryu S."/>
            <person name="Kim W."/>
        </authorList>
    </citation>
    <scope>NUCLEOTIDE SEQUENCE [LARGE SCALE GENOMIC DNA]</scope>
    <source>
        <tissue evidence="2">Muscle</tissue>
    </source>
</reference>
<name>A0A5B7E332_PORTR</name>
<accession>A0A5B7E332</accession>
<protein>
    <submittedName>
        <fullName evidence="2">Uncharacterized protein</fullName>
    </submittedName>
</protein>
<dbReference type="Proteomes" id="UP000324222">
    <property type="component" value="Unassembled WGS sequence"/>
</dbReference>
<gene>
    <name evidence="2" type="ORF">E2C01_021363</name>
</gene>
<evidence type="ECO:0000256" key="1">
    <source>
        <dbReference type="SAM" id="MobiDB-lite"/>
    </source>
</evidence>
<feature type="region of interest" description="Disordered" evidence="1">
    <location>
        <begin position="77"/>
        <end position="100"/>
    </location>
</feature>
<dbReference type="AlphaFoldDB" id="A0A5B7E332"/>